<keyword evidence="2" id="KW-1185">Reference proteome</keyword>
<dbReference type="EMBL" id="CP108036">
    <property type="protein sequence ID" value="WUN77452.1"/>
    <property type="molecule type" value="Genomic_DNA"/>
</dbReference>
<reference evidence="1" key="1">
    <citation type="submission" date="2022-10" db="EMBL/GenBank/DDBJ databases">
        <title>The complete genomes of actinobacterial strains from the NBC collection.</title>
        <authorList>
            <person name="Joergensen T.S."/>
            <person name="Alvarez Arevalo M."/>
            <person name="Sterndorff E.B."/>
            <person name="Faurdal D."/>
            <person name="Vuksanovic O."/>
            <person name="Mourched A.-S."/>
            <person name="Charusanti P."/>
            <person name="Shaw S."/>
            <person name="Blin K."/>
            <person name="Weber T."/>
        </authorList>
    </citation>
    <scope>NUCLEOTIDE SEQUENCE</scope>
    <source>
        <strain evidence="1">NBC_00303</strain>
    </source>
</reference>
<name>A0ABZ1Q4S7_9ACTN</name>
<dbReference type="Proteomes" id="UP001432312">
    <property type="component" value="Chromosome"/>
</dbReference>
<accession>A0ABZ1Q4S7</accession>
<dbReference type="GeneID" id="95494865"/>
<sequence>MDTRGGRLSLVRGGAAQEFTVTLRNGNSTAHRHLLVAFQMEVLVGEPGDRPGSGPGFLLERFDQASGAWRPDELRVANDARPLSLYTGGGPLAREAVRVERYRLRATAGGPTGSTPVVVSFIDTDTDREAAAHVLLGHSTG</sequence>
<protein>
    <submittedName>
        <fullName evidence="1">Uncharacterized protein</fullName>
    </submittedName>
</protein>
<organism evidence="1 2">
    <name type="scientific">Streptomyces erythrochromogenes</name>
    <dbReference type="NCBI Taxonomy" id="285574"/>
    <lineage>
        <taxon>Bacteria</taxon>
        <taxon>Bacillati</taxon>
        <taxon>Actinomycetota</taxon>
        <taxon>Actinomycetes</taxon>
        <taxon>Kitasatosporales</taxon>
        <taxon>Streptomycetaceae</taxon>
        <taxon>Streptomyces</taxon>
    </lineage>
</organism>
<proteinExistence type="predicted"/>
<evidence type="ECO:0000313" key="2">
    <source>
        <dbReference type="Proteomes" id="UP001432312"/>
    </source>
</evidence>
<dbReference type="RefSeq" id="WP_328738456.1">
    <property type="nucleotide sequence ID" value="NZ_CP108036.1"/>
</dbReference>
<gene>
    <name evidence="1" type="ORF">OHA91_02475</name>
</gene>
<evidence type="ECO:0000313" key="1">
    <source>
        <dbReference type="EMBL" id="WUN77452.1"/>
    </source>
</evidence>